<dbReference type="GO" id="GO:0005975">
    <property type="term" value="P:carbohydrate metabolic process"/>
    <property type="evidence" value="ECO:0007669"/>
    <property type="project" value="InterPro"/>
</dbReference>
<comment type="caution">
    <text evidence="4">The sequence shown here is derived from an EMBL/GenBank/DDBJ whole genome shotgun (WGS) entry which is preliminary data.</text>
</comment>
<keyword evidence="5" id="KW-1185">Reference proteome</keyword>
<gene>
    <name evidence="4" type="ORF">UO65_0792</name>
</gene>
<keyword evidence="2" id="KW-0732">Signal</keyword>
<feature type="domain" description="NodB homology" evidence="3">
    <location>
        <begin position="46"/>
        <end position="171"/>
    </location>
</feature>
<dbReference type="PANTHER" id="PTHR34216">
    <property type="match status" value="1"/>
</dbReference>
<dbReference type="SUPFAM" id="SSF88713">
    <property type="entry name" value="Glycoside hydrolase/deacetylase"/>
    <property type="match status" value="1"/>
</dbReference>
<dbReference type="Proteomes" id="UP000019277">
    <property type="component" value="Unassembled WGS sequence"/>
</dbReference>
<protein>
    <submittedName>
        <fullName evidence="4">Polysaccharide deacetylase</fullName>
    </submittedName>
</protein>
<reference evidence="4 5" key="1">
    <citation type="journal article" date="2014" name="Genome Announc.">
        <title>Draft Genome Sequence of the Antitrypanosomally Active Sponge-Associated Bacterium Actinokineospora sp. Strain EG49.</title>
        <authorList>
            <person name="Harjes J."/>
            <person name="Ryu T."/>
            <person name="Abdelmohsen U.R."/>
            <person name="Moitinho-Silva L."/>
            <person name="Horn H."/>
            <person name="Ravasi T."/>
            <person name="Hentschel U."/>
        </authorList>
    </citation>
    <scope>NUCLEOTIDE SEQUENCE [LARGE SCALE GENOMIC DNA]</scope>
    <source>
        <strain evidence="4 5">EG49</strain>
    </source>
</reference>
<dbReference type="eggNOG" id="COG0726">
    <property type="taxonomic scope" value="Bacteria"/>
</dbReference>
<organism evidence="4 5">
    <name type="scientific">Actinokineospora spheciospongiae</name>
    <dbReference type="NCBI Taxonomy" id="909613"/>
    <lineage>
        <taxon>Bacteria</taxon>
        <taxon>Bacillati</taxon>
        <taxon>Actinomycetota</taxon>
        <taxon>Actinomycetes</taxon>
        <taxon>Pseudonocardiales</taxon>
        <taxon>Pseudonocardiaceae</taxon>
        <taxon>Actinokineospora</taxon>
    </lineage>
</organism>
<accession>W7J4D6</accession>
<evidence type="ECO:0000313" key="5">
    <source>
        <dbReference type="Proteomes" id="UP000019277"/>
    </source>
</evidence>
<dbReference type="STRING" id="909613.UO65_0792"/>
<dbReference type="InterPro" id="IPR051398">
    <property type="entry name" value="Polysacch_Deacetylase"/>
</dbReference>
<proteinExistence type="predicted"/>
<name>W7J4D6_9PSEU</name>
<dbReference type="Pfam" id="PF01522">
    <property type="entry name" value="Polysacc_deac_1"/>
    <property type="match status" value="1"/>
</dbReference>
<dbReference type="GO" id="GO:0016810">
    <property type="term" value="F:hydrolase activity, acting on carbon-nitrogen (but not peptide) bonds"/>
    <property type="evidence" value="ECO:0007669"/>
    <property type="project" value="InterPro"/>
</dbReference>
<comment type="subcellular location">
    <subcellularLocation>
        <location evidence="1">Secreted</location>
    </subcellularLocation>
</comment>
<sequence>MIANPNSVYDRSPEDFRAELERLAGEGYVTVTAAQYAKGEIDIPAGTHPVVLTFDDGDPSQFALTPEGNPVPGTAVAIMREVAAAHPAFRAVGSFFVNADPFADPGGLRTIPWLRAHGMEVGNHTLTHSNLRTAGPLAAQQDIARGDQAIRAAGGAPEVIALPFGIHPREAGLAVNGHSDGAEYHYRGALLVGANPAPSPYSGDFDPVRIPRIRSQAATGKEAEFASTVWLDKLAAAPAQRYTSDGVADRVSFPQDAGAVAETFRAQAQPY</sequence>
<evidence type="ECO:0000256" key="2">
    <source>
        <dbReference type="ARBA" id="ARBA00022729"/>
    </source>
</evidence>
<dbReference type="InterPro" id="IPR011330">
    <property type="entry name" value="Glyco_hydro/deAcase_b/a-brl"/>
</dbReference>
<dbReference type="EMBL" id="AYXG01000029">
    <property type="protein sequence ID" value="EWC63877.1"/>
    <property type="molecule type" value="Genomic_DNA"/>
</dbReference>
<evidence type="ECO:0000313" key="4">
    <source>
        <dbReference type="EMBL" id="EWC63877.1"/>
    </source>
</evidence>
<dbReference type="InterPro" id="IPR002509">
    <property type="entry name" value="NODB_dom"/>
</dbReference>
<evidence type="ECO:0000256" key="1">
    <source>
        <dbReference type="ARBA" id="ARBA00004613"/>
    </source>
</evidence>
<dbReference type="GO" id="GO:0005576">
    <property type="term" value="C:extracellular region"/>
    <property type="evidence" value="ECO:0007669"/>
    <property type="project" value="UniProtKB-SubCell"/>
</dbReference>
<dbReference type="PANTHER" id="PTHR34216:SF3">
    <property type="entry name" value="POLY-BETA-1,6-N-ACETYL-D-GLUCOSAMINE N-DEACETYLASE"/>
    <property type="match status" value="1"/>
</dbReference>
<dbReference type="Gene3D" id="3.20.20.370">
    <property type="entry name" value="Glycoside hydrolase/deacetylase"/>
    <property type="match status" value="1"/>
</dbReference>
<evidence type="ECO:0000259" key="3">
    <source>
        <dbReference type="Pfam" id="PF01522"/>
    </source>
</evidence>
<dbReference type="AlphaFoldDB" id="W7J4D6"/>
<dbReference type="PATRIC" id="fig|909613.9.peg.811"/>